<evidence type="ECO:0000256" key="1">
    <source>
        <dbReference type="SAM" id="MobiDB-lite"/>
    </source>
</evidence>
<organism evidence="2 3">
    <name type="scientific">Streptomyces nitrosporeus</name>
    <dbReference type="NCBI Taxonomy" id="28894"/>
    <lineage>
        <taxon>Bacteria</taxon>
        <taxon>Bacillati</taxon>
        <taxon>Actinomycetota</taxon>
        <taxon>Actinomycetes</taxon>
        <taxon>Kitasatosporales</taxon>
        <taxon>Streptomycetaceae</taxon>
        <taxon>Streptomyces</taxon>
    </lineage>
</organism>
<accession>A0A5J6FJ74</accession>
<gene>
    <name evidence="2" type="ORF">CP967_32390</name>
</gene>
<name>A0A5J6FJ74_9ACTN</name>
<dbReference type="EMBL" id="CP023702">
    <property type="protein sequence ID" value="QEU76046.1"/>
    <property type="molecule type" value="Genomic_DNA"/>
</dbReference>
<reference evidence="2 3" key="1">
    <citation type="submission" date="2017-09" db="EMBL/GenBank/DDBJ databases">
        <authorList>
            <person name="Lee N."/>
            <person name="Cho B.-K."/>
        </authorList>
    </citation>
    <scope>NUCLEOTIDE SEQUENCE [LARGE SCALE GENOMIC DNA]</scope>
    <source>
        <strain evidence="2 3">ATCC 12769</strain>
    </source>
</reference>
<keyword evidence="3" id="KW-1185">Reference proteome</keyword>
<protein>
    <recommendedName>
        <fullName evidence="4">DUF3618 domain-containing protein</fullName>
    </recommendedName>
</protein>
<feature type="compositionally biased region" description="Basic and acidic residues" evidence="1">
    <location>
        <begin position="115"/>
        <end position="128"/>
    </location>
</feature>
<feature type="region of interest" description="Disordered" evidence="1">
    <location>
        <begin position="1"/>
        <end position="56"/>
    </location>
</feature>
<sequence length="223" mass="22684">MSDFDGANHSDSRASQAVPPAVRDRVGEGAGLVGDKANDVAGTAREQAADVAGEASARARDVAGELRGQLQEQARTQTQRLADNVRRLAGELQDMSERDGNDSSAARAVRQIADGGHRAASRIEHRGPDGLVSDLQDFARRRPGAFLAGAALLGFATARIGKGVKSADGGTGGPGPRPRGSAEKSGSGSAPLPQDATPSYGGAISAPMPAADPYPDPQRPSGG</sequence>
<dbReference type="OrthoDB" id="4578793at2"/>
<dbReference type="RefSeq" id="WP_150491362.1">
    <property type="nucleotide sequence ID" value="NZ_BMUV01000012.1"/>
</dbReference>
<feature type="compositionally biased region" description="Pro residues" evidence="1">
    <location>
        <begin position="210"/>
        <end position="223"/>
    </location>
</feature>
<dbReference type="KEGG" id="snk:CP967_32390"/>
<feature type="compositionally biased region" description="Basic and acidic residues" evidence="1">
    <location>
        <begin position="1"/>
        <end position="12"/>
    </location>
</feature>
<evidence type="ECO:0008006" key="4">
    <source>
        <dbReference type="Google" id="ProtNLM"/>
    </source>
</evidence>
<dbReference type="Proteomes" id="UP000326178">
    <property type="component" value="Chromosome"/>
</dbReference>
<proteinExistence type="predicted"/>
<feature type="region of interest" description="Disordered" evidence="1">
    <location>
        <begin position="161"/>
        <end position="223"/>
    </location>
</feature>
<feature type="region of interest" description="Disordered" evidence="1">
    <location>
        <begin position="90"/>
        <end position="130"/>
    </location>
</feature>
<dbReference type="AlphaFoldDB" id="A0A5J6FJ74"/>
<evidence type="ECO:0000313" key="2">
    <source>
        <dbReference type="EMBL" id="QEU76046.1"/>
    </source>
</evidence>
<feature type="compositionally biased region" description="Basic and acidic residues" evidence="1">
    <location>
        <begin position="90"/>
        <end position="101"/>
    </location>
</feature>
<evidence type="ECO:0000313" key="3">
    <source>
        <dbReference type="Proteomes" id="UP000326178"/>
    </source>
</evidence>